<protein>
    <submittedName>
        <fullName evidence="1">Uncharacterized protein</fullName>
    </submittedName>
</protein>
<sequence length="55" mass="6113">MNFTTYGLRLVASGIQPISSALNVKFQIHSSTSSTTDRVKLLDDLNVTLRFITKL</sequence>
<dbReference type="AlphaFoldDB" id="A0A6N2UGQ4"/>
<dbReference type="EMBL" id="CACRSV010000033">
    <property type="protein sequence ID" value="VYT15581.1"/>
    <property type="molecule type" value="Genomic_DNA"/>
</dbReference>
<evidence type="ECO:0000313" key="1">
    <source>
        <dbReference type="EMBL" id="VYT15581.1"/>
    </source>
</evidence>
<accession>A0A6N2UGQ4</accession>
<proteinExistence type="predicted"/>
<reference evidence="1" key="1">
    <citation type="submission" date="2019-11" db="EMBL/GenBank/DDBJ databases">
        <authorList>
            <person name="Feng L."/>
        </authorList>
    </citation>
    <scope>NUCLEOTIDE SEQUENCE</scope>
    <source>
        <strain evidence="1">BlongumLFYP82</strain>
    </source>
</reference>
<name>A0A6N2UGQ4_BIFLN</name>
<organism evidence="1">
    <name type="scientific">Bifidobacterium longum</name>
    <dbReference type="NCBI Taxonomy" id="216816"/>
    <lineage>
        <taxon>Bacteria</taxon>
        <taxon>Bacillati</taxon>
        <taxon>Actinomycetota</taxon>
        <taxon>Actinomycetes</taxon>
        <taxon>Bifidobacteriales</taxon>
        <taxon>Bifidobacteriaceae</taxon>
        <taxon>Bifidobacterium</taxon>
    </lineage>
</organism>
<gene>
    <name evidence="1" type="ORF">BLLFYP82_01901</name>
</gene>